<organism evidence="1 2">
    <name type="scientific">Prosthecobacter dejongeii</name>
    <dbReference type="NCBI Taxonomy" id="48465"/>
    <lineage>
        <taxon>Bacteria</taxon>
        <taxon>Pseudomonadati</taxon>
        <taxon>Verrucomicrobiota</taxon>
        <taxon>Verrucomicrobiia</taxon>
        <taxon>Verrucomicrobiales</taxon>
        <taxon>Verrucomicrobiaceae</taxon>
        <taxon>Prosthecobacter</taxon>
    </lineage>
</organism>
<keyword evidence="2" id="KW-1185">Reference proteome</keyword>
<dbReference type="AlphaFoldDB" id="A0A7W7YK66"/>
<evidence type="ECO:0000313" key="1">
    <source>
        <dbReference type="EMBL" id="MBB5037703.1"/>
    </source>
</evidence>
<evidence type="ECO:0000313" key="2">
    <source>
        <dbReference type="Proteomes" id="UP000534294"/>
    </source>
</evidence>
<sequence>MYSEKNAQPSAVILEGRTMQSTPESGVRAGYDGYKHKKRLQSAYCGDWVAFAMLMLNTLFSRIHSTL</sequence>
<evidence type="ECO:0008006" key="3">
    <source>
        <dbReference type="Google" id="ProtNLM"/>
    </source>
</evidence>
<name>A0A7W7YK66_9BACT</name>
<protein>
    <recommendedName>
        <fullName evidence="3">Transposase DDE domain-containing protein</fullName>
    </recommendedName>
</protein>
<proteinExistence type="predicted"/>
<comment type="caution">
    <text evidence="1">The sequence shown here is derived from an EMBL/GenBank/DDBJ whole genome shotgun (WGS) entry which is preliminary data.</text>
</comment>
<gene>
    <name evidence="1" type="ORF">HNQ64_001952</name>
</gene>
<accession>A0A7W7YK66</accession>
<dbReference type="EMBL" id="JACHIF010000003">
    <property type="protein sequence ID" value="MBB5037703.1"/>
    <property type="molecule type" value="Genomic_DNA"/>
</dbReference>
<dbReference type="Proteomes" id="UP000534294">
    <property type="component" value="Unassembled WGS sequence"/>
</dbReference>
<reference evidence="1 2" key="1">
    <citation type="submission" date="2020-08" db="EMBL/GenBank/DDBJ databases">
        <title>Genomic Encyclopedia of Type Strains, Phase IV (KMG-IV): sequencing the most valuable type-strain genomes for metagenomic binning, comparative biology and taxonomic classification.</title>
        <authorList>
            <person name="Goeker M."/>
        </authorList>
    </citation>
    <scope>NUCLEOTIDE SEQUENCE [LARGE SCALE GENOMIC DNA]</scope>
    <source>
        <strain evidence="1 2">DSM 12251</strain>
    </source>
</reference>